<dbReference type="GO" id="GO:0016787">
    <property type="term" value="F:hydrolase activity"/>
    <property type="evidence" value="ECO:0007669"/>
    <property type="project" value="UniProtKB-KW"/>
</dbReference>
<evidence type="ECO:0000313" key="4">
    <source>
        <dbReference type="Proteomes" id="UP000198211"/>
    </source>
</evidence>
<dbReference type="GO" id="GO:0043139">
    <property type="term" value="F:5'-3' DNA helicase activity"/>
    <property type="evidence" value="ECO:0007669"/>
    <property type="project" value="UniProtKB-EC"/>
</dbReference>
<accession>A0A225WG74</accession>
<feature type="domain" description="DNA helicase Pif1-like DEAD-box helicase" evidence="2">
    <location>
        <begin position="2"/>
        <end position="64"/>
    </location>
</feature>
<comment type="similarity">
    <text evidence="1">Belongs to the helicase family.</text>
</comment>
<reference evidence="4" key="1">
    <citation type="submission" date="2017-03" db="EMBL/GenBank/DDBJ databases">
        <title>Phytopthora megakarya and P. palmivora, two closely related causual agents of cacao black pod achieved similar genome size and gene model numbers by different mechanisms.</title>
        <authorList>
            <person name="Ali S."/>
            <person name="Shao J."/>
            <person name="Larry D.J."/>
            <person name="Kronmiller B."/>
            <person name="Shen D."/>
            <person name="Strem M.D."/>
            <person name="Melnick R.L."/>
            <person name="Guiltinan M.J."/>
            <person name="Tyler B.M."/>
            <person name="Meinhardt L.W."/>
            <person name="Bailey B.A."/>
        </authorList>
    </citation>
    <scope>NUCLEOTIDE SEQUENCE [LARGE SCALE GENOMIC DNA]</scope>
    <source>
        <strain evidence="4">zdho120</strain>
    </source>
</reference>
<dbReference type="InterPro" id="IPR051055">
    <property type="entry name" value="PIF1_helicase"/>
</dbReference>
<keyword evidence="1" id="KW-0234">DNA repair</keyword>
<name>A0A225WG74_9STRA</name>
<dbReference type="AlphaFoldDB" id="A0A225WG74"/>
<dbReference type="PANTHER" id="PTHR47642">
    <property type="entry name" value="ATP-DEPENDENT DNA HELICASE"/>
    <property type="match status" value="1"/>
</dbReference>
<keyword evidence="1" id="KW-0378">Hydrolase</keyword>
<dbReference type="GO" id="GO:0000723">
    <property type="term" value="P:telomere maintenance"/>
    <property type="evidence" value="ECO:0007669"/>
    <property type="project" value="InterPro"/>
</dbReference>
<keyword evidence="1 3" id="KW-0347">Helicase</keyword>
<dbReference type="EMBL" id="NBNE01000918">
    <property type="protein sequence ID" value="OWZ16522.1"/>
    <property type="molecule type" value="Genomic_DNA"/>
</dbReference>
<keyword evidence="4" id="KW-1185">Reference proteome</keyword>
<dbReference type="GO" id="GO:0006310">
    <property type="term" value="P:DNA recombination"/>
    <property type="evidence" value="ECO:0007669"/>
    <property type="project" value="UniProtKB-KW"/>
</dbReference>
<keyword evidence="1" id="KW-0547">Nucleotide-binding</keyword>
<dbReference type="InterPro" id="IPR010285">
    <property type="entry name" value="DNA_helicase_pif1-like_DEAD"/>
</dbReference>
<organism evidence="3 4">
    <name type="scientific">Phytophthora megakarya</name>
    <dbReference type="NCBI Taxonomy" id="4795"/>
    <lineage>
        <taxon>Eukaryota</taxon>
        <taxon>Sar</taxon>
        <taxon>Stramenopiles</taxon>
        <taxon>Oomycota</taxon>
        <taxon>Peronosporomycetes</taxon>
        <taxon>Peronosporales</taxon>
        <taxon>Peronosporaceae</taxon>
        <taxon>Phytophthora</taxon>
    </lineage>
</organism>
<proteinExistence type="inferred from homology"/>
<comment type="cofactor">
    <cofactor evidence="1">
        <name>Mg(2+)</name>
        <dbReference type="ChEBI" id="CHEBI:18420"/>
    </cofactor>
</comment>
<dbReference type="InterPro" id="IPR027417">
    <property type="entry name" value="P-loop_NTPase"/>
</dbReference>
<keyword evidence="1" id="KW-0233">DNA recombination</keyword>
<protein>
    <recommendedName>
        <fullName evidence="1">ATP-dependent DNA helicase</fullName>
        <ecNumber evidence="1">5.6.2.3</ecNumber>
    </recommendedName>
</protein>
<evidence type="ECO:0000313" key="3">
    <source>
        <dbReference type="EMBL" id="OWZ16522.1"/>
    </source>
</evidence>
<dbReference type="PANTHER" id="PTHR47642:SF6">
    <property type="entry name" value="ATP-DEPENDENT DNA HELICASE"/>
    <property type="match status" value="1"/>
</dbReference>
<sequence length="406" mass="45391">MLIIDEISTCDVHILGRIDTSLRVILRRPQLRFGGLHILLAGNWLQQLPVARQPAYLQLSRHAIATTAIESTDSAIYIDRIRGAEAYSNVNTVVMITENMRYRADPIWRAILERWRTGIYSQSDIDSINDANYHANWNAAHAASAAFCPIIVTLNALRSEFNSSSLPTFCRKINRPLHEFYADVSRACFPLTKTQSKPLRALRDDKTGGIPIVLGIAIGSPVQCSKNASSQLKLSNGSIGCVVDFIGDSNDSVVITMRNGIEYHIHSRPPQVAFVQLLGYEDEVFLPDLPRGIVLVRLRHERSVKIQLPARTFTVAVDQVPLVPAFALISEKFQGLTVNKMILGPLRHSTRHAPQKSSFYVAVTRVKSLQQLYLMEPLSLQFLHYFKPRPDALAENARLEGLDSTS</sequence>
<dbReference type="GO" id="GO:0005524">
    <property type="term" value="F:ATP binding"/>
    <property type="evidence" value="ECO:0007669"/>
    <property type="project" value="UniProtKB-KW"/>
</dbReference>
<dbReference type="Proteomes" id="UP000198211">
    <property type="component" value="Unassembled WGS sequence"/>
</dbReference>
<comment type="caution">
    <text evidence="3">The sequence shown here is derived from an EMBL/GenBank/DDBJ whole genome shotgun (WGS) entry which is preliminary data.</text>
</comment>
<keyword evidence="1" id="KW-0067">ATP-binding</keyword>
<dbReference type="EC" id="5.6.2.3" evidence="1"/>
<evidence type="ECO:0000256" key="1">
    <source>
        <dbReference type="RuleBase" id="RU363044"/>
    </source>
</evidence>
<dbReference type="Pfam" id="PF05970">
    <property type="entry name" value="PIF1"/>
    <property type="match status" value="1"/>
</dbReference>
<dbReference type="GO" id="GO:0006281">
    <property type="term" value="P:DNA repair"/>
    <property type="evidence" value="ECO:0007669"/>
    <property type="project" value="UniProtKB-KW"/>
</dbReference>
<gene>
    <name evidence="3" type="ORF">PHMEG_0009680</name>
</gene>
<evidence type="ECO:0000259" key="2">
    <source>
        <dbReference type="Pfam" id="PF05970"/>
    </source>
</evidence>
<keyword evidence="1" id="KW-0227">DNA damage</keyword>
<dbReference type="SUPFAM" id="SSF52540">
    <property type="entry name" value="P-loop containing nucleoside triphosphate hydrolases"/>
    <property type="match status" value="1"/>
</dbReference>
<dbReference type="OrthoDB" id="432234at2759"/>
<comment type="catalytic activity">
    <reaction evidence="1">
        <text>ATP + H2O = ADP + phosphate + H(+)</text>
        <dbReference type="Rhea" id="RHEA:13065"/>
        <dbReference type="ChEBI" id="CHEBI:15377"/>
        <dbReference type="ChEBI" id="CHEBI:15378"/>
        <dbReference type="ChEBI" id="CHEBI:30616"/>
        <dbReference type="ChEBI" id="CHEBI:43474"/>
        <dbReference type="ChEBI" id="CHEBI:456216"/>
        <dbReference type="EC" id="5.6.2.3"/>
    </reaction>
</comment>